<dbReference type="Proteomes" id="UP000619078">
    <property type="component" value="Unassembled WGS sequence"/>
</dbReference>
<proteinExistence type="predicted"/>
<keyword evidence="2" id="KW-1185">Reference proteome</keyword>
<dbReference type="Gene3D" id="3.90.1150.200">
    <property type="match status" value="1"/>
</dbReference>
<evidence type="ECO:0000313" key="1">
    <source>
        <dbReference type="EMBL" id="MBD1395383.1"/>
    </source>
</evidence>
<dbReference type="AlphaFoldDB" id="A0A926P0H2"/>
<dbReference type="RefSeq" id="WP_191165974.1">
    <property type="nucleotide sequence ID" value="NZ_JACWMX010000012.1"/>
</dbReference>
<protein>
    <submittedName>
        <fullName evidence="1">DUF1801 domain-containing protein</fullName>
    </submittedName>
</protein>
<dbReference type="SUPFAM" id="SSF159888">
    <property type="entry name" value="YdhG-like"/>
    <property type="match status" value="1"/>
</dbReference>
<accession>A0A926P0H2</accession>
<sequence>MTVEEYISQQPENRQTILRSLHEVIIANDPSVSFILEPMMGKDMIIYKQSDTMKYALANGKAHMSLHCLPIYLDAELYAKYFALLPSAKVQKGCINFTKAEQLPVAIAGDLIADCAGINIAEVLANRKKK</sequence>
<name>A0A926P0H2_9SPHI</name>
<gene>
    <name evidence="1" type="ORF">IDJ76_19935</name>
</gene>
<organism evidence="1 2">
    <name type="scientific">Mucilaginibacter glaciei</name>
    <dbReference type="NCBI Taxonomy" id="2772109"/>
    <lineage>
        <taxon>Bacteria</taxon>
        <taxon>Pseudomonadati</taxon>
        <taxon>Bacteroidota</taxon>
        <taxon>Sphingobacteriia</taxon>
        <taxon>Sphingobacteriales</taxon>
        <taxon>Sphingobacteriaceae</taxon>
        <taxon>Mucilaginibacter</taxon>
    </lineage>
</organism>
<dbReference type="EMBL" id="JACWMX010000012">
    <property type="protein sequence ID" value="MBD1395383.1"/>
    <property type="molecule type" value="Genomic_DNA"/>
</dbReference>
<evidence type="ECO:0000313" key="2">
    <source>
        <dbReference type="Proteomes" id="UP000619078"/>
    </source>
</evidence>
<comment type="caution">
    <text evidence="1">The sequence shown here is derived from an EMBL/GenBank/DDBJ whole genome shotgun (WGS) entry which is preliminary data.</text>
</comment>
<reference evidence="1" key="1">
    <citation type="submission" date="2020-09" db="EMBL/GenBank/DDBJ databases">
        <title>Novel species of Mucilaginibacter isolated from a glacier on the Tibetan Plateau.</title>
        <authorList>
            <person name="Liu Q."/>
            <person name="Xin Y.-H."/>
        </authorList>
    </citation>
    <scope>NUCLEOTIDE SEQUENCE</scope>
    <source>
        <strain evidence="1">ZB1P21</strain>
    </source>
</reference>